<dbReference type="InterPro" id="IPR010730">
    <property type="entry name" value="HET"/>
</dbReference>
<dbReference type="InterPro" id="IPR052895">
    <property type="entry name" value="HetReg/Transcr_Mod"/>
</dbReference>
<evidence type="ECO:0000313" key="2">
    <source>
        <dbReference type="EMBL" id="KAF2709193.1"/>
    </source>
</evidence>
<dbReference type="OrthoDB" id="2157530at2759"/>
<gene>
    <name evidence="2" type="ORF">K504DRAFT_467172</name>
</gene>
<feature type="domain" description="Heterokaryon incompatibility" evidence="1">
    <location>
        <begin position="46"/>
        <end position="180"/>
    </location>
</feature>
<accession>A0A6G1K997</accession>
<reference evidence="2" key="1">
    <citation type="journal article" date="2020" name="Stud. Mycol.">
        <title>101 Dothideomycetes genomes: a test case for predicting lifestyles and emergence of pathogens.</title>
        <authorList>
            <person name="Haridas S."/>
            <person name="Albert R."/>
            <person name="Binder M."/>
            <person name="Bloem J."/>
            <person name="Labutti K."/>
            <person name="Salamov A."/>
            <person name="Andreopoulos B."/>
            <person name="Baker S."/>
            <person name="Barry K."/>
            <person name="Bills G."/>
            <person name="Bluhm B."/>
            <person name="Cannon C."/>
            <person name="Castanera R."/>
            <person name="Culley D."/>
            <person name="Daum C."/>
            <person name="Ezra D."/>
            <person name="Gonzalez J."/>
            <person name="Henrissat B."/>
            <person name="Kuo A."/>
            <person name="Liang C."/>
            <person name="Lipzen A."/>
            <person name="Lutzoni F."/>
            <person name="Magnuson J."/>
            <person name="Mondo S."/>
            <person name="Nolan M."/>
            <person name="Ohm R."/>
            <person name="Pangilinan J."/>
            <person name="Park H.-J."/>
            <person name="Ramirez L."/>
            <person name="Alfaro M."/>
            <person name="Sun H."/>
            <person name="Tritt A."/>
            <person name="Yoshinaga Y."/>
            <person name="Zwiers L.-H."/>
            <person name="Turgeon B."/>
            <person name="Goodwin S."/>
            <person name="Spatafora J."/>
            <person name="Crous P."/>
            <person name="Grigoriev I."/>
        </authorList>
    </citation>
    <scope>NUCLEOTIDE SEQUENCE</scope>
    <source>
        <strain evidence="2">CBS 279.74</strain>
    </source>
</reference>
<dbReference type="PANTHER" id="PTHR24148">
    <property type="entry name" value="ANKYRIN REPEAT DOMAIN-CONTAINING PROTEIN 39 HOMOLOG-RELATED"/>
    <property type="match status" value="1"/>
</dbReference>
<name>A0A6G1K997_9PLEO</name>
<sequence length="445" mass="51289">MVPYRYYLLQHADSIRILVLHGSSNSSDPIKCTIQHARLSDASLKYEAVSYAWGDTSHLEPVYFHDGRRELEVGRNCHSVLENLRQKGHDRLLWIDAICINQGNLVERASQVCIMDNIYRRAFNVVVHLGEETAGSRVLFEELAEADNCDQRPPPSDIIIRELDILFQRPWFHRVWVLQEVYMKGSVTFMCGSACASAQALTDCTFGYKRCLVTKNRCPLALILVKNETPDILTAQLSLWSLLYMSRACLATDPRDRVFALKSLIGRRQSDMDALINYTTSVEETFIETAMFLLPVLGLRILTAIRHSHDLNMPSWIPDWSQHLPLYYAVFDDVYIQDMLEPNYSDEPRYSIRSPSHSEDNCLELNVKGARYAQIVHRSKRFSFNSLDDAEAQMKGLYHDLDNLRKLLGWEGTRDDSIIHNQLGREILERTYTDCTKSSKLYLLR</sequence>
<evidence type="ECO:0000313" key="3">
    <source>
        <dbReference type="Proteomes" id="UP000799428"/>
    </source>
</evidence>
<proteinExistence type="predicted"/>
<dbReference type="PANTHER" id="PTHR24148:SF79">
    <property type="entry name" value="HETEROKARYON INCOMPATIBILITY DOMAIN-CONTAINING PROTEIN"/>
    <property type="match status" value="1"/>
</dbReference>
<dbReference type="Proteomes" id="UP000799428">
    <property type="component" value="Unassembled WGS sequence"/>
</dbReference>
<organism evidence="2 3">
    <name type="scientific">Pleomassaria siparia CBS 279.74</name>
    <dbReference type="NCBI Taxonomy" id="1314801"/>
    <lineage>
        <taxon>Eukaryota</taxon>
        <taxon>Fungi</taxon>
        <taxon>Dikarya</taxon>
        <taxon>Ascomycota</taxon>
        <taxon>Pezizomycotina</taxon>
        <taxon>Dothideomycetes</taxon>
        <taxon>Pleosporomycetidae</taxon>
        <taxon>Pleosporales</taxon>
        <taxon>Pleomassariaceae</taxon>
        <taxon>Pleomassaria</taxon>
    </lineage>
</organism>
<dbReference type="Pfam" id="PF06985">
    <property type="entry name" value="HET"/>
    <property type="match status" value="1"/>
</dbReference>
<evidence type="ECO:0000259" key="1">
    <source>
        <dbReference type="Pfam" id="PF06985"/>
    </source>
</evidence>
<dbReference type="EMBL" id="MU005770">
    <property type="protein sequence ID" value="KAF2709193.1"/>
    <property type="molecule type" value="Genomic_DNA"/>
</dbReference>
<keyword evidence="3" id="KW-1185">Reference proteome</keyword>
<dbReference type="AlphaFoldDB" id="A0A6G1K997"/>
<protein>
    <submittedName>
        <fullName evidence="2">HET-domain-containing protein</fullName>
    </submittedName>
</protein>